<name>A0A7W7S0M2_9ACTN</name>
<dbReference type="Proteomes" id="UP000534286">
    <property type="component" value="Unassembled WGS sequence"/>
</dbReference>
<accession>A0A7W7S0M2</accession>
<protein>
    <submittedName>
        <fullName evidence="1">Uncharacterized protein</fullName>
    </submittedName>
</protein>
<reference evidence="1 2" key="1">
    <citation type="submission" date="2020-08" db="EMBL/GenBank/DDBJ databases">
        <title>Sequencing the genomes of 1000 actinobacteria strains.</title>
        <authorList>
            <person name="Klenk H.-P."/>
        </authorList>
    </citation>
    <scope>NUCLEOTIDE SEQUENCE [LARGE SCALE GENOMIC DNA]</scope>
    <source>
        <strain evidence="1 2">DSM 43023</strain>
    </source>
</reference>
<comment type="caution">
    <text evidence="1">The sequence shown here is derived from an EMBL/GenBank/DDBJ whole genome shotgun (WGS) entry which is preliminary data.</text>
</comment>
<organism evidence="1 2">
    <name type="scientific">Streptosporangium album</name>
    <dbReference type="NCBI Taxonomy" id="47479"/>
    <lineage>
        <taxon>Bacteria</taxon>
        <taxon>Bacillati</taxon>
        <taxon>Actinomycetota</taxon>
        <taxon>Actinomycetes</taxon>
        <taxon>Streptosporangiales</taxon>
        <taxon>Streptosporangiaceae</taxon>
        <taxon>Streptosporangium</taxon>
    </lineage>
</organism>
<gene>
    <name evidence="1" type="ORF">FHR32_006101</name>
</gene>
<evidence type="ECO:0000313" key="2">
    <source>
        <dbReference type="Proteomes" id="UP000534286"/>
    </source>
</evidence>
<evidence type="ECO:0000313" key="1">
    <source>
        <dbReference type="EMBL" id="MBB4941724.1"/>
    </source>
</evidence>
<sequence>MVAVPLPSHQAKKEFPVTKRQVSGLVLRLGVGA</sequence>
<proteinExistence type="predicted"/>
<dbReference type="AlphaFoldDB" id="A0A7W7S0M2"/>
<keyword evidence="2" id="KW-1185">Reference proteome</keyword>
<dbReference type="EMBL" id="JACHJU010000002">
    <property type="protein sequence ID" value="MBB4941724.1"/>
    <property type="molecule type" value="Genomic_DNA"/>
</dbReference>